<organism evidence="2 3">
    <name type="scientific">Pseudomonas chlororaphis</name>
    <dbReference type="NCBI Taxonomy" id="587753"/>
    <lineage>
        <taxon>Bacteria</taxon>
        <taxon>Pseudomonadati</taxon>
        <taxon>Pseudomonadota</taxon>
        <taxon>Gammaproteobacteria</taxon>
        <taxon>Pseudomonadales</taxon>
        <taxon>Pseudomonadaceae</taxon>
        <taxon>Pseudomonas</taxon>
    </lineage>
</organism>
<proteinExistence type="predicted"/>
<comment type="caution">
    <text evidence="2">The sequence shown here is derived from an EMBL/GenBank/DDBJ whole genome shotgun (WGS) entry which is preliminary data.</text>
</comment>
<accession>A0A1Q8EPU3</accession>
<dbReference type="Gene3D" id="3.20.20.450">
    <property type="entry name" value="EAL domain"/>
    <property type="match status" value="1"/>
</dbReference>
<feature type="domain" description="EAL" evidence="1">
    <location>
        <begin position="1"/>
        <end position="252"/>
    </location>
</feature>
<dbReference type="PROSITE" id="PS50883">
    <property type="entry name" value="EAL"/>
    <property type="match status" value="1"/>
</dbReference>
<dbReference type="CDD" id="cd01948">
    <property type="entry name" value="EAL"/>
    <property type="match status" value="1"/>
</dbReference>
<dbReference type="Proteomes" id="UP000185578">
    <property type="component" value="Unassembled WGS sequence"/>
</dbReference>
<reference evidence="2 3" key="1">
    <citation type="submission" date="2016-12" db="EMBL/GenBank/DDBJ databases">
        <authorList>
            <person name="Song W.-J."/>
            <person name="Kurnit D.M."/>
        </authorList>
    </citation>
    <scope>NUCLEOTIDE SEQUENCE [LARGE SCALE GENOMIC DNA]</scope>
    <source>
        <strain evidence="2 3">PCL1601</strain>
    </source>
</reference>
<gene>
    <name evidence="2" type="ORF">BTN82_15215</name>
</gene>
<dbReference type="PANTHER" id="PTHR33121">
    <property type="entry name" value="CYCLIC DI-GMP PHOSPHODIESTERASE PDEF"/>
    <property type="match status" value="1"/>
</dbReference>
<dbReference type="AlphaFoldDB" id="A0A1Q8EPU3"/>
<dbReference type="EMBL" id="MSCT01000011">
    <property type="protein sequence ID" value="OLF53814.1"/>
    <property type="molecule type" value="Genomic_DNA"/>
</dbReference>
<dbReference type="GO" id="GO:0071111">
    <property type="term" value="F:cyclic-guanylate-specific phosphodiesterase activity"/>
    <property type="evidence" value="ECO:0007669"/>
    <property type="project" value="InterPro"/>
</dbReference>
<dbReference type="InterPro" id="IPR001633">
    <property type="entry name" value="EAL_dom"/>
</dbReference>
<evidence type="ECO:0000313" key="3">
    <source>
        <dbReference type="Proteomes" id="UP000185578"/>
    </source>
</evidence>
<dbReference type="SMART" id="SM00052">
    <property type="entry name" value="EAL"/>
    <property type="match status" value="1"/>
</dbReference>
<dbReference type="SUPFAM" id="SSF141868">
    <property type="entry name" value="EAL domain-like"/>
    <property type="match status" value="1"/>
</dbReference>
<dbReference type="PANTHER" id="PTHR33121:SF70">
    <property type="entry name" value="SIGNALING PROTEIN YKOW"/>
    <property type="match status" value="1"/>
</dbReference>
<dbReference type="InterPro" id="IPR050706">
    <property type="entry name" value="Cyclic-di-GMP_PDE-like"/>
</dbReference>
<dbReference type="InterPro" id="IPR035919">
    <property type="entry name" value="EAL_sf"/>
</dbReference>
<name>A0A1Q8EPU3_9PSED</name>
<sequence length="259" mass="28447">MPPSVARRALFDNEFVAFYQPKVRIDTGQLVGVEVLARWNRPRQGLVSPADFLPALENLGLLDELFQRMLVQALEMRRNLLAQGVELDLAFNVHPDQLQQAGFANGLQQRLKQQGCPAHAVTLEILETAAIESSGASFKNLLLLRLMGATVSMDDFGSGFSSLQRLCELPFNEIKLDASFLRQLDSNAKARAVIQGTVKLAGALQIRLVVEGLETPQQLTQLLALGCNTAQGYLLARPMPAQKFINFCLHHSPSSIASL</sequence>
<evidence type="ECO:0000259" key="1">
    <source>
        <dbReference type="PROSITE" id="PS50883"/>
    </source>
</evidence>
<dbReference type="Pfam" id="PF00563">
    <property type="entry name" value="EAL"/>
    <property type="match status" value="1"/>
</dbReference>
<protein>
    <recommendedName>
        <fullName evidence="1">EAL domain-containing protein</fullName>
    </recommendedName>
</protein>
<evidence type="ECO:0000313" key="2">
    <source>
        <dbReference type="EMBL" id="OLF53814.1"/>
    </source>
</evidence>